<keyword evidence="2" id="KW-1185">Reference proteome</keyword>
<dbReference type="Proteomes" id="UP001432027">
    <property type="component" value="Unassembled WGS sequence"/>
</dbReference>
<sequence>GWHEIVHVSFLHILRQEAIGIVRLRVGVDLLISVYEEGRDDDTTAGGKHALTHLEVILQRANDVGHGREEQSCQMHRSRYRRLTIFIFVGSSSP</sequence>
<gene>
    <name evidence="1" type="ORF">PENTCL1PPCAC_5994</name>
</gene>
<reference evidence="1" key="1">
    <citation type="submission" date="2023-10" db="EMBL/GenBank/DDBJ databases">
        <title>Genome assembly of Pristionchus species.</title>
        <authorList>
            <person name="Yoshida K."/>
            <person name="Sommer R.J."/>
        </authorList>
    </citation>
    <scope>NUCLEOTIDE SEQUENCE</scope>
    <source>
        <strain evidence="1">RS0144</strain>
    </source>
</reference>
<evidence type="ECO:0000313" key="1">
    <source>
        <dbReference type="EMBL" id="GMS83819.1"/>
    </source>
</evidence>
<evidence type="ECO:0000313" key="2">
    <source>
        <dbReference type="Proteomes" id="UP001432027"/>
    </source>
</evidence>
<protein>
    <submittedName>
        <fullName evidence="1">Uncharacterized protein</fullName>
    </submittedName>
</protein>
<organism evidence="1 2">
    <name type="scientific">Pristionchus entomophagus</name>
    <dbReference type="NCBI Taxonomy" id="358040"/>
    <lineage>
        <taxon>Eukaryota</taxon>
        <taxon>Metazoa</taxon>
        <taxon>Ecdysozoa</taxon>
        <taxon>Nematoda</taxon>
        <taxon>Chromadorea</taxon>
        <taxon>Rhabditida</taxon>
        <taxon>Rhabditina</taxon>
        <taxon>Diplogasteromorpha</taxon>
        <taxon>Diplogasteroidea</taxon>
        <taxon>Neodiplogasteridae</taxon>
        <taxon>Pristionchus</taxon>
    </lineage>
</organism>
<accession>A0AAV5SR80</accession>
<dbReference type="AlphaFoldDB" id="A0AAV5SR80"/>
<name>A0AAV5SR80_9BILA</name>
<feature type="non-terminal residue" evidence="1">
    <location>
        <position position="94"/>
    </location>
</feature>
<dbReference type="EMBL" id="BTSX01000002">
    <property type="protein sequence ID" value="GMS83819.1"/>
    <property type="molecule type" value="Genomic_DNA"/>
</dbReference>
<comment type="caution">
    <text evidence="1">The sequence shown here is derived from an EMBL/GenBank/DDBJ whole genome shotgun (WGS) entry which is preliminary data.</text>
</comment>
<proteinExistence type="predicted"/>
<feature type="non-terminal residue" evidence="1">
    <location>
        <position position="1"/>
    </location>
</feature>